<dbReference type="PANTHER" id="PTHR11439">
    <property type="entry name" value="GAG-POL-RELATED RETROTRANSPOSON"/>
    <property type="match status" value="1"/>
</dbReference>
<name>A0AAW2PBN7_9LAMI</name>
<dbReference type="EMBL" id="JACGWM010000009">
    <property type="protein sequence ID" value="KAL0352194.1"/>
    <property type="molecule type" value="Genomic_DNA"/>
</dbReference>
<reference evidence="1" key="1">
    <citation type="submission" date="2020-06" db="EMBL/GenBank/DDBJ databases">
        <authorList>
            <person name="Li T."/>
            <person name="Hu X."/>
            <person name="Zhang T."/>
            <person name="Song X."/>
            <person name="Zhang H."/>
            <person name="Dai N."/>
            <person name="Sheng W."/>
            <person name="Hou X."/>
            <person name="Wei L."/>
        </authorList>
    </citation>
    <scope>NUCLEOTIDE SEQUENCE</scope>
    <source>
        <strain evidence="1">KEN8</strain>
        <tissue evidence="1">Leaf</tissue>
    </source>
</reference>
<dbReference type="CDD" id="cd09272">
    <property type="entry name" value="RNase_HI_RT_Ty1"/>
    <property type="match status" value="1"/>
</dbReference>
<evidence type="ECO:0000313" key="1">
    <source>
        <dbReference type="EMBL" id="KAL0352194.1"/>
    </source>
</evidence>
<sequence length="323" mass="36573">MQDNDPKIYEEAMSDINLGKWLKTLRFEMDCMSSNKQMDAKTTFLNGFIEEEIYMDQLVDNILLIGNDTKMLGNTKAWLSMQFSMKDLGDASYILGIKIYRDRSRMILGMTQASPHIAFALSVTSRYQACAGEAHWTVVKTILKYLRRTQEMFLVYDGEQLVLEGYSDASFQSDVDDAMSQSGFIFKLNGGVVAWKSSKQDTTTDSTTKAEYIEASEATKEAVWMKNYIQDLGIVPSIVEPVVIFCDNNGATAQAKESRSYDKSKHILRHNHLLREMVGRGDVRVDRVTSTENTANPLTKPVSQIAHTQHLDRIGLKQMGDWL</sequence>
<dbReference type="PANTHER" id="PTHR11439:SF496">
    <property type="entry name" value="RNA-DIRECTED DNA POLYMERASE"/>
    <property type="match status" value="1"/>
</dbReference>
<comment type="caution">
    <text evidence="1">The sequence shown here is derived from an EMBL/GenBank/DDBJ whole genome shotgun (WGS) entry which is preliminary data.</text>
</comment>
<dbReference type="AlphaFoldDB" id="A0AAW2PBN7"/>
<organism evidence="1">
    <name type="scientific">Sesamum calycinum</name>
    <dbReference type="NCBI Taxonomy" id="2727403"/>
    <lineage>
        <taxon>Eukaryota</taxon>
        <taxon>Viridiplantae</taxon>
        <taxon>Streptophyta</taxon>
        <taxon>Embryophyta</taxon>
        <taxon>Tracheophyta</taxon>
        <taxon>Spermatophyta</taxon>
        <taxon>Magnoliopsida</taxon>
        <taxon>eudicotyledons</taxon>
        <taxon>Gunneridae</taxon>
        <taxon>Pentapetalae</taxon>
        <taxon>asterids</taxon>
        <taxon>lamiids</taxon>
        <taxon>Lamiales</taxon>
        <taxon>Pedaliaceae</taxon>
        <taxon>Sesamum</taxon>
    </lineage>
</organism>
<accession>A0AAW2PBN7</accession>
<reference evidence="1" key="2">
    <citation type="journal article" date="2024" name="Plant">
        <title>Genomic evolution and insights into agronomic trait innovations of Sesamum species.</title>
        <authorList>
            <person name="Miao H."/>
            <person name="Wang L."/>
            <person name="Qu L."/>
            <person name="Liu H."/>
            <person name="Sun Y."/>
            <person name="Le M."/>
            <person name="Wang Q."/>
            <person name="Wei S."/>
            <person name="Zheng Y."/>
            <person name="Lin W."/>
            <person name="Duan Y."/>
            <person name="Cao H."/>
            <person name="Xiong S."/>
            <person name="Wang X."/>
            <person name="Wei L."/>
            <person name="Li C."/>
            <person name="Ma Q."/>
            <person name="Ju M."/>
            <person name="Zhao R."/>
            <person name="Li G."/>
            <person name="Mu C."/>
            <person name="Tian Q."/>
            <person name="Mei H."/>
            <person name="Zhang T."/>
            <person name="Gao T."/>
            <person name="Zhang H."/>
        </authorList>
    </citation>
    <scope>NUCLEOTIDE SEQUENCE</scope>
    <source>
        <strain evidence="1">KEN8</strain>
    </source>
</reference>
<gene>
    <name evidence="1" type="ORF">Scaly_1608100</name>
</gene>
<proteinExistence type="predicted"/>
<protein>
    <submittedName>
        <fullName evidence="1">Retrovirus-related Pol polyprotein from transposon TNT 1-94</fullName>
    </submittedName>
</protein>